<dbReference type="InterPro" id="IPR050362">
    <property type="entry name" value="Cation-dep_OMT"/>
</dbReference>
<evidence type="ECO:0000256" key="1">
    <source>
        <dbReference type="ARBA" id="ARBA00022603"/>
    </source>
</evidence>
<evidence type="ECO:0000256" key="3">
    <source>
        <dbReference type="ARBA" id="ARBA00022691"/>
    </source>
</evidence>
<dbReference type="STRING" id="383372.Rcas_1933"/>
<dbReference type="Pfam" id="PF01596">
    <property type="entry name" value="Methyltransf_3"/>
    <property type="match status" value="1"/>
</dbReference>
<keyword evidence="1 4" id="KW-0489">Methyltransferase</keyword>
<dbReference type="PANTHER" id="PTHR10509">
    <property type="entry name" value="O-METHYLTRANSFERASE-RELATED"/>
    <property type="match status" value="1"/>
</dbReference>
<sequence length="245" mass="26098">MAGSWHSRPPVGAQQGWQDLHQEDSMHKQWAAVDDYIAGLFPSDPVLDAVLRATRDAGMPQINVSPVQGRLLHVLALACNARNILEIGTLAGYSAIWMARALPADGKLISLEFDPKHADVARANIVRAGLADRVDVRLGTALDILPQLAAEGAGPFDLIFIDADKINLTTYFDWAVCLARPGSLIVVDNVIRGGDVLDAASDDAGLQGVRRFNEAIAADPRVTATILQMVGSKGHDGLALAVVRG</sequence>
<evidence type="ECO:0000313" key="4">
    <source>
        <dbReference type="EMBL" id="ABU58022.1"/>
    </source>
</evidence>
<dbReference type="Proteomes" id="UP000000263">
    <property type="component" value="Chromosome"/>
</dbReference>
<dbReference type="KEGG" id="rca:Rcas_1933"/>
<dbReference type="SUPFAM" id="SSF53335">
    <property type="entry name" value="S-adenosyl-L-methionine-dependent methyltransferases"/>
    <property type="match status" value="1"/>
</dbReference>
<accession>A7NKK2</accession>
<dbReference type="InterPro" id="IPR002935">
    <property type="entry name" value="SAM_O-MeTrfase"/>
</dbReference>
<keyword evidence="3" id="KW-0949">S-adenosyl-L-methionine</keyword>
<name>A7NKK2_ROSCS</name>
<dbReference type="GO" id="GO:0008171">
    <property type="term" value="F:O-methyltransferase activity"/>
    <property type="evidence" value="ECO:0007669"/>
    <property type="project" value="InterPro"/>
</dbReference>
<organism evidence="4 5">
    <name type="scientific">Roseiflexus castenholzii (strain DSM 13941 / HLO8)</name>
    <dbReference type="NCBI Taxonomy" id="383372"/>
    <lineage>
        <taxon>Bacteria</taxon>
        <taxon>Bacillati</taxon>
        <taxon>Chloroflexota</taxon>
        <taxon>Chloroflexia</taxon>
        <taxon>Chloroflexales</taxon>
        <taxon>Roseiflexineae</taxon>
        <taxon>Roseiflexaceae</taxon>
        <taxon>Roseiflexus</taxon>
    </lineage>
</organism>
<dbReference type="GO" id="GO:0032259">
    <property type="term" value="P:methylation"/>
    <property type="evidence" value="ECO:0007669"/>
    <property type="project" value="UniProtKB-KW"/>
</dbReference>
<dbReference type="HOGENOM" id="CLU_067676_8_0_0"/>
<dbReference type="eggNOG" id="COG4122">
    <property type="taxonomic scope" value="Bacteria"/>
</dbReference>
<protein>
    <submittedName>
        <fullName evidence="4">O-methyltransferase family 3</fullName>
    </submittedName>
</protein>
<dbReference type="InterPro" id="IPR029063">
    <property type="entry name" value="SAM-dependent_MTases_sf"/>
</dbReference>
<keyword evidence="5" id="KW-1185">Reference proteome</keyword>
<proteinExistence type="predicted"/>
<dbReference type="Gene3D" id="3.40.50.150">
    <property type="entry name" value="Vaccinia Virus protein VP39"/>
    <property type="match status" value="1"/>
</dbReference>
<dbReference type="AlphaFoldDB" id="A7NKK2"/>
<dbReference type="GO" id="GO:0008757">
    <property type="term" value="F:S-adenosylmethionine-dependent methyltransferase activity"/>
    <property type="evidence" value="ECO:0007669"/>
    <property type="project" value="TreeGrafter"/>
</dbReference>
<dbReference type="CDD" id="cd02440">
    <property type="entry name" value="AdoMet_MTases"/>
    <property type="match status" value="1"/>
</dbReference>
<dbReference type="EMBL" id="CP000804">
    <property type="protein sequence ID" value="ABU58022.1"/>
    <property type="molecule type" value="Genomic_DNA"/>
</dbReference>
<keyword evidence="2 4" id="KW-0808">Transferase</keyword>
<evidence type="ECO:0000256" key="2">
    <source>
        <dbReference type="ARBA" id="ARBA00022679"/>
    </source>
</evidence>
<dbReference type="PANTHER" id="PTHR10509:SF14">
    <property type="entry name" value="CAFFEOYL-COA O-METHYLTRANSFERASE 3-RELATED"/>
    <property type="match status" value="1"/>
</dbReference>
<reference evidence="4 5" key="1">
    <citation type="submission" date="2007-08" db="EMBL/GenBank/DDBJ databases">
        <title>Complete sequence of Roseiflexus castenholzii DSM 13941.</title>
        <authorList>
            <consortium name="US DOE Joint Genome Institute"/>
            <person name="Copeland A."/>
            <person name="Lucas S."/>
            <person name="Lapidus A."/>
            <person name="Barry K."/>
            <person name="Glavina del Rio T."/>
            <person name="Dalin E."/>
            <person name="Tice H."/>
            <person name="Pitluck S."/>
            <person name="Thompson L.S."/>
            <person name="Brettin T."/>
            <person name="Bruce D."/>
            <person name="Detter J.C."/>
            <person name="Han C."/>
            <person name="Tapia R."/>
            <person name="Schmutz J."/>
            <person name="Larimer F."/>
            <person name="Land M."/>
            <person name="Hauser L."/>
            <person name="Kyrpides N."/>
            <person name="Mikhailova N."/>
            <person name="Bryant D.A."/>
            <person name="Hanada S."/>
            <person name="Tsukatani Y."/>
            <person name="Richardson P."/>
        </authorList>
    </citation>
    <scope>NUCLEOTIDE SEQUENCE [LARGE SCALE GENOMIC DNA]</scope>
    <source>
        <strain evidence="5">DSM 13941 / HLO8</strain>
    </source>
</reference>
<evidence type="ECO:0000313" key="5">
    <source>
        <dbReference type="Proteomes" id="UP000000263"/>
    </source>
</evidence>
<gene>
    <name evidence="4" type="ordered locus">Rcas_1933</name>
</gene>
<dbReference type="PROSITE" id="PS51682">
    <property type="entry name" value="SAM_OMT_I"/>
    <property type="match status" value="1"/>
</dbReference>